<dbReference type="RefSeq" id="WP_209645534.1">
    <property type="nucleotide sequence ID" value="NZ_JAGINW010000001.1"/>
</dbReference>
<dbReference type="Proteomes" id="UP001519332">
    <property type="component" value="Unassembled WGS sequence"/>
</dbReference>
<evidence type="ECO:0000313" key="2">
    <source>
        <dbReference type="Proteomes" id="UP001519332"/>
    </source>
</evidence>
<comment type="caution">
    <text evidence="1">The sequence shown here is derived from an EMBL/GenBank/DDBJ whole genome shotgun (WGS) entry which is preliminary data.</text>
</comment>
<evidence type="ECO:0000313" key="1">
    <source>
        <dbReference type="EMBL" id="MBP2328563.1"/>
    </source>
</evidence>
<protein>
    <recommendedName>
        <fullName evidence="3">Integrase</fullName>
    </recommendedName>
</protein>
<sequence>MAFRLLYLIFVRLVDWLVLLGRSSTTKDVELLVLQHEIAVLRRTNPRPRLHWADRAVLAALMRRFPGH</sequence>
<proteinExistence type="predicted"/>
<name>A0ABS4TVY6_9PSEU</name>
<accession>A0ABS4TVY6</accession>
<dbReference type="EMBL" id="JAGINW010000001">
    <property type="protein sequence ID" value="MBP2328563.1"/>
    <property type="molecule type" value="Genomic_DNA"/>
</dbReference>
<gene>
    <name evidence="1" type="ORF">JOF56_008948</name>
</gene>
<reference evidence="1 2" key="1">
    <citation type="submission" date="2021-03" db="EMBL/GenBank/DDBJ databases">
        <title>Sequencing the genomes of 1000 actinobacteria strains.</title>
        <authorList>
            <person name="Klenk H.-P."/>
        </authorList>
    </citation>
    <scope>NUCLEOTIDE SEQUENCE [LARGE SCALE GENOMIC DNA]</scope>
    <source>
        <strain evidence="1 2">DSM 46670</strain>
    </source>
</reference>
<evidence type="ECO:0008006" key="3">
    <source>
        <dbReference type="Google" id="ProtNLM"/>
    </source>
</evidence>
<organism evidence="1 2">
    <name type="scientific">Kibdelosporangium banguiense</name>
    <dbReference type="NCBI Taxonomy" id="1365924"/>
    <lineage>
        <taxon>Bacteria</taxon>
        <taxon>Bacillati</taxon>
        <taxon>Actinomycetota</taxon>
        <taxon>Actinomycetes</taxon>
        <taxon>Pseudonocardiales</taxon>
        <taxon>Pseudonocardiaceae</taxon>
        <taxon>Kibdelosporangium</taxon>
    </lineage>
</organism>
<keyword evidence="2" id="KW-1185">Reference proteome</keyword>